<dbReference type="STRING" id="947166.A0A1D1V1M5"/>
<gene>
    <name evidence="2" type="primary">RvY_07302-1</name>
    <name evidence="2" type="synonym">RvY_07302.1</name>
    <name evidence="2" type="ORF">RvY_07302</name>
</gene>
<organism evidence="2 3">
    <name type="scientific">Ramazzottius varieornatus</name>
    <name type="common">Water bear</name>
    <name type="synonym">Tardigrade</name>
    <dbReference type="NCBI Taxonomy" id="947166"/>
    <lineage>
        <taxon>Eukaryota</taxon>
        <taxon>Metazoa</taxon>
        <taxon>Ecdysozoa</taxon>
        <taxon>Tardigrada</taxon>
        <taxon>Eutardigrada</taxon>
        <taxon>Parachela</taxon>
        <taxon>Hypsibioidea</taxon>
        <taxon>Ramazzottiidae</taxon>
        <taxon>Ramazzottius</taxon>
    </lineage>
</organism>
<dbReference type="Proteomes" id="UP000186922">
    <property type="component" value="Unassembled WGS sequence"/>
</dbReference>
<sequence length="204" mass="23168">MEIFTWKWTSEHLDEGGNISAQVPAVLEPLGLSRDDGLRPDGKTMIPWKNGKELVWDVTVVDTLAKSYVGKTSEKVGAAAEDAEEKKIEKYQGIASQYLFVPLGFETFGSWGPAATELINAIGTKLSSVTERQSTRAQENNERNFARLREKRELEDKRSREDRDVADRYAGEDSRRVLDRKQEDSDFEQRAPDYCAMYRGKDLV</sequence>
<comment type="caution">
    <text evidence="2">The sequence shown here is derived from an EMBL/GenBank/DDBJ whole genome shotgun (WGS) entry which is preliminary data.</text>
</comment>
<evidence type="ECO:0000256" key="1">
    <source>
        <dbReference type="SAM" id="MobiDB-lite"/>
    </source>
</evidence>
<name>A0A1D1V1M5_RAMVA</name>
<dbReference type="EMBL" id="BDGG01000003">
    <property type="protein sequence ID" value="GAU95729.1"/>
    <property type="molecule type" value="Genomic_DNA"/>
</dbReference>
<dbReference type="OrthoDB" id="2016582at2759"/>
<keyword evidence="3" id="KW-1185">Reference proteome</keyword>
<accession>A0A1D1V1M5</accession>
<evidence type="ECO:0000313" key="2">
    <source>
        <dbReference type="EMBL" id="GAU95729.1"/>
    </source>
</evidence>
<dbReference type="AlphaFoldDB" id="A0A1D1V1M5"/>
<feature type="compositionally biased region" description="Basic and acidic residues" evidence="1">
    <location>
        <begin position="139"/>
        <end position="191"/>
    </location>
</feature>
<feature type="region of interest" description="Disordered" evidence="1">
    <location>
        <begin position="130"/>
        <end position="191"/>
    </location>
</feature>
<reference evidence="2 3" key="1">
    <citation type="journal article" date="2016" name="Nat. Commun.">
        <title>Extremotolerant tardigrade genome and improved radiotolerance of human cultured cells by tardigrade-unique protein.</title>
        <authorList>
            <person name="Hashimoto T."/>
            <person name="Horikawa D.D."/>
            <person name="Saito Y."/>
            <person name="Kuwahara H."/>
            <person name="Kozuka-Hata H."/>
            <person name="Shin-I T."/>
            <person name="Minakuchi Y."/>
            <person name="Ohishi K."/>
            <person name="Motoyama A."/>
            <person name="Aizu T."/>
            <person name="Enomoto A."/>
            <person name="Kondo K."/>
            <person name="Tanaka S."/>
            <person name="Hara Y."/>
            <person name="Koshikawa S."/>
            <person name="Sagara H."/>
            <person name="Miura T."/>
            <person name="Yokobori S."/>
            <person name="Miyagawa K."/>
            <person name="Suzuki Y."/>
            <person name="Kubo T."/>
            <person name="Oyama M."/>
            <person name="Kohara Y."/>
            <person name="Fujiyama A."/>
            <person name="Arakawa K."/>
            <person name="Katayama T."/>
            <person name="Toyoda A."/>
            <person name="Kunieda T."/>
        </authorList>
    </citation>
    <scope>NUCLEOTIDE SEQUENCE [LARGE SCALE GENOMIC DNA]</scope>
    <source>
        <strain evidence="2 3">YOKOZUNA-1</strain>
    </source>
</reference>
<proteinExistence type="predicted"/>
<evidence type="ECO:0000313" key="3">
    <source>
        <dbReference type="Proteomes" id="UP000186922"/>
    </source>
</evidence>
<protein>
    <submittedName>
        <fullName evidence="2">Uncharacterized protein</fullName>
    </submittedName>
</protein>